<gene>
    <name evidence="1" type="ORF">V2W30_41240</name>
</gene>
<evidence type="ECO:0000313" key="1">
    <source>
        <dbReference type="EMBL" id="WWQ69590.1"/>
    </source>
</evidence>
<evidence type="ECO:0000313" key="2">
    <source>
        <dbReference type="Proteomes" id="UP001432251"/>
    </source>
</evidence>
<geneLocation type="plasmid" evidence="1 2">
    <name>p1</name>
</geneLocation>
<keyword evidence="2" id="KW-1185">Reference proteome</keyword>
<name>A0ACD5AQU1_9ACTN</name>
<accession>A0ACD5AQU1</accession>
<dbReference type="Proteomes" id="UP001432251">
    <property type="component" value="Plasmid p1"/>
</dbReference>
<protein>
    <submittedName>
        <fullName evidence="1">Uncharacterized protein</fullName>
    </submittedName>
</protein>
<organism evidence="1 2">
    <name type="scientific">Streptomyces citrinus</name>
    <dbReference type="NCBI Taxonomy" id="3118173"/>
    <lineage>
        <taxon>Bacteria</taxon>
        <taxon>Bacillati</taxon>
        <taxon>Actinomycetota</taxon>
        <taxon>Actinomycetes</taxon>
        <taxon>Kitasatosporales</taxon>
        <taxon>Streptomycetaceae</taxon>
        <taxon>Streptomyces</taxon>
    </lineage>
</organism>
<dbReference type="EMBL" id="CP146023">
    <property type="protein sequence ID" value="WWQ69590.1"/>
    <property type="molecule type" value="Genomic_DNA"/>
</dbReference>
<keyword evidence="1" id="KW-0614">Plasmid</keyword>
<reference evidence="1" key="1">
    <citation type="journal article" date="2025" name="Int. J. Syst. Evol. Microbiol.">
        <title>Streptomyces citrinus sp. nov., with yellow diffusible pigment.</title>
        <authorList>
            <person name="He Y."/>
            <person name="Yang E."/>
            <person name="Xu J."/>
            <person name="Sun Y."/>
            <person name="Sun L."/>
        </authorList>
    </citation>
    <scope>NUCLEOTIDE SEQUENCE</scope>
    <source>
        <strain evidence="1">Q6</strain>
    </source>
</reference>
<proteinExistence type="predicted"/>
<sequence length="633" mass="68776">MLLHDVASARADFTKESLEGVRARVGELPGYSRLVPAARSRQALLESLLLGALTAPAGGLAAFCIAQVVPQEQRLDVHLTHGEAFLPFFDLLPSRDQDKTIHGVGGLRAQPAGRGIDVWFDGQEGSALLHVSCRGVDMIPLLSDHESTEKALGRRPLWTHSTPPPRAARGGRPRTRRRDAPITPPTLTERHGTSMYLASALLRRPGLWERLAGHQGVRVVSEEADHGLDWHVRRRVGPEVPPHDDRLAAVLENTLAGPGLVMDRTTHECGPSACHMRFIPRLHGDGWDGILTVTTTSVPSDTPVPATRRPRPFSVLGEQQTADGPACLPPLRPNAPGRVLQLEMPPMTSDNFTPRRFAEQLGAAWALHGERVLLVGSARSTVPRRPWRSVPQWPHTERPKAPTSGTLWQPARLVSGAGALYEHVSDLSLEALADLVAWARVHFDWILLADDWIHNHLCPGSLEGIADEYLLLSNDQGFEVNVSVSHPRHRTATGEGIPLTPAEAAMVWRERTLRHVPVDTIPVTGVLLMADEAEEPQLHRAFVAEADRVLARLGTPVLGRFPARLVRGGRTVLDHEPEEADGSLCDVARAVAIEMKATLSAPEGTRTDSPVRPCGCLSSSCGCTPTSALVARA</sequence>